<dbReference type="Gene3D" id="3.40.50.2300">
    <property type="match status" value="1"/>
</dbReference>
<dbReference type="InterPro" id="IPR004575">
    <property type="entry name" value="MAT1/Tfb3"/>
</dbReference>
<keyword evidence="11" id="KW-0539">Nucleus</keyword>
<dbReference type="InterPro" id="IPR001841">
    <property type="entry name" value="Znf_RING"/>
</dbReference>
<dbReference type="GO" id="GO:0061575">
    <property type="term" value="F:cyclin-dependent protein serine/threonine kinase activator activity"/>
    <property type="evidence" value="ECO:0007669"/>
    <property type="project" value="InterPro"/>
</dbReference>
<accession>A0A8H6BA07</accession>
<dbReference type="Pfam" id="PF06391">
    <property type="entry name" value="MAT1"/>
    <property type="match status" value="1"/>
</dbReference>
<evidence type="ECO:0000256" key="15">
    <source>
        <dbReference type="SAM" id="Coils"/>
    </source>
</evidence>
<dbReference type="InterPro" id="IPR002115">
    <property type="entry name" value="Tyr_Pase_low_mol_wt_mml"/>
</dbReference>
<evidence type="ECO:0000313" key="17">
    <source>
        <dbReference type="EMBL" id="KAF6007953.1"/>
    </source>
</evidence>
<name>A0A8H6BA07_DEKBR</name>
<dbReference type="PRINTS" id="PR00719">
    <property type="entry name" value="LMWPTPASE"/>
</dbReference>
<dbReference type="Proteomes" id="UP000568158">
    <property type="component" value="Unassembled WGS sequence"/>
</dbReference>
<dbReference type="GO" id="GO:0006289">
    <property type="term" value="P:nucleotide-excision repair"/>
    <property type="evidence" value="ECO:0007669"/>
    <property type="project" value="InterPro"/>
</dbReference>
<dbReference type="AlphaFoldDB" id="A0A8H6BA07"/>
<dbReference type="GO" id="GO:0003993">
    <property type="term" value="F:acid phosphatase activity"/>
    <property type="evidence" value="ECO:0007669"/>
    <property type="project" value="UniProtKB-EC"/>
</dbReference>
<dbReference type="SUPFAM" id="SSF52788">
    <property type="entry name" value="Phosphotyrosine protein phosphatases I"/>
    <property type="match status" value="1"/>
</dbReference>
<dbReference type="EC" id="3.1.3.2" evidence="4"/>
<sequence length="484" mass="57312">MVDLDWNNVPKDMCPVCKTDKYLSPEIQFKINPECYHKICDACVDRIFSLGPSVCPYPNCNKILRKNKFKTQIFDDIEVEKECDIRRRVLSIYNKKATDFKNTEEYNKYLEEIEDIVYKLLHKIDVEKTEERLKEYSIENKQSITLNNVRRDQEYEKFIRLQKLEKQYKSKRNKLNRQILYEKSNLKNLEKMTAIDQLQESSEEKDPEAVLRSVKEQMKKRSNKYREQLDELEKKYLRQKQAILRNEKSPSKKAREASMKIPFTPFNGDRLSPLPYRLHYSRYKDPYVEKVVKNEQFKAGGYKIEQYYRRSLDEAFTGLNCFIEEEKGRVNKILNISKHGFIAYPKDLEAVFKKVVSDQKLDGRFSEITSFGTAGYHIGEKPDSRTIAVCGKHNVPINHRAQQISASDFRKYDYIICMDKSNLANLRRIRPRGSEAVVEMFGNWREDPSFPTIVEDPYYGGADGFEDCYRQCIHFSEVFLEREL</sequence>
<feature type="domain" description="Phosphotyrosine protein phosphatase I" evidence="16">
    <location>
        <begin position="331"/>
        <end position="482"/>
    </location>
</feature>
<dbReference type="CDD" id="cd16573">
    <property type="entry name" value="RING-HC_TFB3-like"/>
    <property type="match status" value="1"/>
</dbReference>
<dbReference type="InterPro" id="IPR015877">
    <property type="entry name" value="MAT1_centre"/>
</dbReference>
<evidence type="ECO:0000256" key="14">
    <source>
        <dbReference type="PIRSR" id="PIRSR617867-1"/>
    </source>
</evidence>
<dbReference type="InterPro" id="IPR013083">
    <property type="entry name" value="Znf_RING/FYVE/PHD"/>
</dbReference>
<evidence type="ECO:0000256" key="13">
    <source>
        <dbReference type="ARBA" id="ARBA00033277"/>
    </source>
</evidence>
<comment type="subcellular location">
    <subcellularLocation>
        <location evidence="2">Cytoplasm</location>
    </subcellularLocation>
    <subcellularLocation>
        <location evidence="1">Nucleus</location>
    </subcellularLocation>
</comment>
<comment type="caution">
    <text evidence="17">The sequence shown here is derived from an EMBL/GenBank/DDBJ whole genome shotgun (WGS) entry which is preliminary data.</text>
</comment>
<organism evidence="17 18">
    <name type="scientific">Dekkera bruxellensis</name>
    <name type="common">Brettanomyces custersii</name>
    <dbReference type="NCBI Taxonomy" id="5007"/>
    <lineage>
        <taxon>Eukaryota</taxon>
        <taxon>Fungi</taxon>
        <taxon>Dikarya</taxon>
        <taxon>Ascomycota</taxon>
        <taxon>Saccharomycotina</taxon>
        <taxon>Pichiomycetes</taxon>
        <taxon>Pichiales</taxon>
        <taxon>Pichiaceae</taxon>
        <taxon>Brettanomyces</taxon>
    </lineage>
</organism>
<reference evidence="17 18" key="1">
    <citation type="journal article" date="2020" name="Appl. Microbiol. Biotechnol.">
        <title>Targeted gene deletion in Brettanomyces bruxellensis with an expression-free CRISPR-Cas9 system.</title>
        <authorList>
            <person name="Varela C."/>
            <person name="Bartel C."/>
            <person name="Onetto C."/>
            <person name="Borneman A."/>
        </authorList>
    </citation>
    <scope>NUCLEOTIDE SEQUENCE [LARGE SCALE GENOMIC DNA]</scope>
    <source>
        <strain evidence="17 18">AWRI1613</strain>
    </source>
</reference>
<dbReference type="InterPro" id="IPR023485">
    <property type="entry name" value="Ptyr_pPase"/>
</dbReference>
<dbReference type="PROSITE" id="PS00518">
    <property type="entry name" value="ZF_RING_1"/>
    <property type="match status" value="1"/>
</dbReference>
<evidence type="ECO:0000313" key="18">
    <source>
        <dbReference type="Proteomes" id="UP000568158"/>
    </source>
</evidence>
<comment type="similarity">
    <text evidence="3">Belongs to the low molecular weight phosphotyrosine protein phosphatase family.</text>
</comment>
<dbReference type="EC" id="3.1.3.48" evidence="5"/>
<dbReference type="SUPFAM" id="SSF57850">
    <property type="entry name" value="RING/U-box"/>
    <property type="match status" value="1"/>
</dbReference>
<dbReference type="NCBIfam" id="TIGR00570">
    <property type="entry name" value="cdk7"/>
    <property type="match status" value="1"/>
</dbReference>
<dbReference type="Pfam" id="PF01451">
    <property type="entry name" value="LMWPc"/>
    <property type="match status" value="1"/>
</dbReference>
<dbReference type="PANTHER" id="PTHR12683">
    <property type="entry name" value="CDK-ACTIVATING KINASE ASSEMBLY FACTOR MAT1"/>
    <property type="match status" value="1"/>
</dbReference>
<dbReference type="PRINTS" id="PR00720">
    <property type="entry name" value="MAMMALPTPASE"/>
</dbReference>
<keyword evidence="8" id="KW-0863">Zinc-finger</keyword>
<feature type="active site" description="Proton donor" evidence="14">
    <location>
        <position position="456"/>
    </location>
</feature>
<evidence type="ECO:0000256" key="9">
    <source>
        <dbReference type="ARBA" id="ARBA00022801"/>
    </source>
</evidence>
<evidence type="ECO:0000256" key="3">
    <source>
        <dbReference type="ARBA" id="ARBA00011063"/>
    </source>
</evidence>
<dbReference type="InterPro" id="IPR036196">
    <property type="entry name" value="Ptyr_pPase_sf"/>
</dbReference>
<dbReference type="GO" id="GO:0004726">
    <property type="term" value="F:non-membrane spanning protein tyrosine phosphatase activity"/>
    <property type="evidence" value="ECO:0007669"/>
    <property type="project" value="InterPro"/>
</dbReference>
<keyword evidence="7" id="KW-0479">Metal-binding</keyword>
<dbReference type="Pfam" id="PF17121">
    <property type="entry name" value="zf-C3HC4_5"/>
    <property type="match status" value="1"/>
</dbReference>
<dbReference type="CDD" id="cd16343">
    <property type="entry name" value="LMWPTP"/>
    <property type="match status" value="1"/>
</dbReference>
<dbReference type="GO" id="GO:0070985">
    <property type="term" value="C:transcription factor TFIIK complex"/>
    <property type="evidence" value="ECO:0007669"/>
    <property type="project" value="UniProtKB-ARBA"/>
</dbReference>
<evidence type="ECO:0000256" key="5">
    <source>
        <dbReference type="ARBA" id="ARBA00013064"/>
    </source>
</evidence>
<evidence type="ECO:0000256" key="4">
    <source>
        <dbReference type="ARBA" id="ARBA00012646"/>
    </source>
</evidence>
<feature type="coiled-coil region" evidence="15">
    <location>
        <begin position="172"/>
        <end position="242"/>
    </location>
</feature>
<dbReference type="SMART" id="SM00226">
    <property type="entry name" value="LMWPc"/>
    <property type="match status" value="1"/>
</dbReference>
<keyword evidence="10" id="KW-0862">Zinc</keyword>
<keyword evidence="9" id="KW-0378">Hydrolase</keyword>
<gene>
    <name evidence="17" type="ORF">HII12_004365</name>
</gene>
<evidence type="ECO:0000256" key="8">
    <source>
        <dbReference type="ARBA" id="ARBA00022771"/>
    </source>
</evidence>
<evidence type="ECO:0000256" key="1">
    <source>
        <dbReference type="ARBA" id="ARBA00004123"/>
    </source>
</evidence>
<dbReference type="Gene3D" id="3.30.40.10">
    <property type="entry name" value="Zinc/RING finger domain, C3HC4 (zinc finger)"/>
    <property type="match status" value="1"/>
</dbReference>
<evidence type="ECO:0000256" key="6">
    <source>
        <dbReference type="ARBA" id="ARBA00022257"/>
    </source>
</evidence>
<keyword evidence="15" id="KW-0175">Coiled coil</keyword>
<evidence type="ECO:0000259" key="16">
    <source>
        <dbReference type="SMART" id="SM00226"/>
    </source>
</evidence>
<dbReference type="FunFam" id="3.30.40.10:FF:000037">
    <property type="entry name" value="Cdk-activating kinase assembly factor MAT1, centre"/>
    <property type="match status" value="1"/>
</dbReference>
<evidence type="ECO:0000256" key="2">
    <source>
        <dbReference type="ARBA" id="ARBA00004496"/>
    </source>
</evidence>
<dbReference type="InterPro" id="IPR017867">
    <property type="entry name" value="Tyr_phospatase_low_mol_wt"/>
</dbReference>
<dbReference type="PANTHER" id="PTHR12683:SF13">
    <property type="entry name" value="CDK-ACTIVATING KINASE ASSEMBLY FACTOR MAT1"/>
    <property type="match status" value="1"/>
</dbReference>
<evidence type="ECO:0000256" key="10">
    <source>
        <dbReference type="ARBA" id="ARBA00022833"/>
    </source>
</evidence>
<dbReference type="GO" id="GO:0008270">
    <property type="term" value="F:zinc ion binding"/>
    <property type="evidence" value="ECO:0007669"/>
    <property type="project" value="UniProtKB-KW"/>
</dbReference>
<dbReference type="GO" id="GO:0006357">
    <property type="term" value="P:regulation of transcription by RNA polymerase II"/>
    <property type="evidence" value="ECO:0007669"/>
    <property type="project" value="TreeGrafter"/>
</dbReference>
<dbReference type="EMBL" id="JABCYN010000040">
    <property type="protein sequence ID" value="KAF6007953.1"/>
    <property type="molecule type" value="Genomic_DNA"/>
</dbReference>
<evidence type="ECO:0000256" key="7">
    <source>
        <dbReference type="ARBA" id="ARBA00022723"/>
    </source>
</evidence>
<dbReference type="InterPro" id="IPR017907">
    <property type="entry name" value="Znf_RING_CS"/>
</dbReference>
<evidence type="ECO:0000256" key="11">
    <source>
        <dbReference type="ARBA" id="ARBA00023242"/>
    </source>
</evidence>
<dbReference type="GO" id="GO:0005737">
    <property type="term" value="C:cytoplasm"/>
    <property type="evidence" value="ECO:0007669"/>
    <property type="project" value="UniProtKB-SubCell"/>
</dbReference>
<protein>
    <recommendedName>
        <fullName evidence="6">RNA polymerase II transcription factor B subunit 3</fullName>
        <ecNumber evidence="4">3.1.3.2</ecNumber>
        <ecNumber evidence="5">3.1.3.48</ecNumber>
    </recommendedName>
    <alternativeName>
        <fullName evidence="13">RNA polymerase II transcription factor B 38 kDa subunit</fullName>
    </alternativeName>
    <alternativeName>
        <fullName evidence="12">RNA polymerase II transcription factor B p38 subunit</fullName>
    </alternativeName>
</protein>
<evidence type="ECO:0000256" key="12">
    <source>
        <dbReference type="ARBA" id="ARBA00029873"/>
    </source>
</evidence>
<proteinExistence type="inferred from homology"/>